<evidence type="ECO:0000313" key="2">
    <source>
        <dbReference type="EMBL" id="RUR77883.1"/>
    </source>
</evidence>
<accession>A0A3S0Y6T1</accession>
<dbReference type="InterPro" id="IPR050571">
    <property type="entry name" value="Class-IV_PLP-Dep_Aminotrnsfr"/>
</dbReference>
<dbReference type="InterPro" id="IPR036038">
    <property type="entry name" value="Aminotransferase-like"/>
</dbReference>
<dbReference type="Pfam" id="PF01063">
    <property type="entry name" value="Aminotran_4"/>
    <property type="match status" value="1"/>
</dbReference>
<dbReference type="RefSeq" id="WP_016876547.1">
    <property type="nucleotide sequence ID" value="NZ_AJLN01000145.1"/>
</dbReference>
<dbReference type="EMBL" id="RSCJ01000016">
    <property type="protein sequence ID" value="RUR77883.1"/>
    <property type="molecule type" value="Genomic_DNA"/>
</dbReference>
<comment type="caution">
    <text evidence="2">The sequence shown here is derived from an EMBL/GenBank/DDBJ whole genome shotgun (WGS) entry which is preliminary data.</text>
</comment>
<dbReference type="STRING" id="211165.GCA_000317285_06316"/>
<dbReference type="GO" id="GO:0046394">
    <property type="term" value="P:carboxylic acid biosynthetic process"/>
    <property type="evidence" value="ECO:0007669"/>
    <property type="project" value="UniProtKB-ARBA"/>
</dbReference>
<dbReference type="InterPro" id="IPR001544">
    <property type="entry name" value="Aminotrans_IV"/>
</dbReference>
<dbReference type="GO" id="GO:0005829">
    <property type="term" value="C:cytosol"/>
    <property type="evidence" value="ECO:0007669"/>
    <property type="project" value="TreeGrafter"/>
</dbReference>
<evidence type="ECO:0000313" key="3">
    <source>
        <dbReference type="Proteomes" id="UP000268857"/>
    </source>
</evidence>
<evidence type="ECO:0000256" key="1">
    <source>
        <dbReference type="ARBA" id="ARBA00009320"/>
    </source>
</evidence>
<gene>
    <name evidence="2" type="ORF">PCC6912_37640</name>
</gene>
<dbReference type="Gene3D" id="3.20.10.10">
    <property type="entry name" value="D-amino Acid Aminotransferase, subunit A, domain 2"/>
    <property type="match status" value="1"/>
</dbReference>
<keyword evidence="3" id="KW-1185">Reference proteome</keyword>
<reference evidence="2 3" key="1">
    <citation type="journal article" date="2019" name="Genome Biol. Evol.">
        <title>Day and night: Metabolic profiles and evolutionary relationships of six axenic non-marine cyanobacteria.</title>
        <authorList>
            <person name="Will S.E."/>
            <person name="Henke P."/>
            <person name="Boedeker C."/>
            <person name="Huang S."/>
            <person name="Brinkmann H."/>
            <person name="Rohde M."/>
            <person name="Jarek M."/>
            <person name="Friedl T."/>
            <person name="Seufert S."/>
            <person name="Schumacher M."/>
            <person name="Overmann J."/>
            <person name="Neumann-Schaal M."/>
            <person name="Petersen J."/>
        </authorList>
    </citation>
    <scope>NUCLEOTIDE SEQUENCE [LARGE SCALE GENOMIC DNA]</scope>
    <source>
        <strain evidence="2 3">PCC 6912</strain>
    </source>
</reference>
<comment type="similarity">
    <text evidence="1">Belongs to the class-IV pyridoxal-phosphate-dependent aminotransferase family.</text>
</comment>
<dbReference type="AlphaFoldDB" id="A0A3S0Y6T1"/>
<organism evidence="2 3">
    <name type="scientific">Chlorogloeopsis fritschii PCC 6912</name>
    <dbReference type="NCBI Taxonomy" id="211165"/>
    <lineage>
        <taxon>Bacteria</taxon>
        <taxon>Bacillati</taxon>
        <taxon>Cyanobacteriota</taxon>
        <taxon>Cyanophyceae</taxon>
        <taxon>Nostocales</taxon>
        <taxon>Chlorogloeopsidaceae</taxon>
        <taxon>Chlorogloeopsis</taxon>
    </lineage>
</organism>
<keyword evidence="2" id="KW-0808">Transferase</keyword>
<keyword evidence="2" id="KW-0032">Aminotransferase</keyword>
<dbReference type="GO" id="GO:0008483">
    <property type="term" value="F:transaminase activity"/>
    <property type="evidence" value="ECO:0007669"/>
    <property type="project" value="UniProtKB-KW"/>
</dbReference>
<dbReference type="InterPro" id="IPR043131">
    <property type="entry name" value="BCAT-like_N"/>
</dbReference>
<dbReference type="Gene3D" id="3.30.470.10">
    <property type="match status" value="1"/>
</dbReference>
<dbReference type="InterPro" id="IPR043132">
    <property type="entry name" value="BCAT-like_C"/>
</dbReference>
<dbReference type="OrthoDB" id="451849at2"/>
<proteinExistence type="inferred from homology"/>
<dbReference type="SUPFAM" id="SSF56752">
    <property type="entry name" value="D-aminoacid aminotransferase-like PLP-dependent enzymes"/>
    <property type="match status" value="1"/>
</dbReference>
<dbReference type="PANTHER" id="PTHR42743">
    <property type="entry name" value="AMINO-ACID AMINOTRANSFERASE"/>
    <property type="match status" value="1"/>
</dbReference>
<name>A0A3S0Y6T1_CHLFR</name>
<dbReference type="PANTHER" id="PTHR42743:SF11">
    <property type="entry name" value="AMINODEOXYCHORISMATE LYASE"/>
    <property type="match status" value="1"/>
</dbReference>
<dbReference type="Proteomes" id="UP000268857">
    <property type="component" value="Unassembled WGS sequence"/>
</dbReference>
<sequence>MLVAGCSPLPLSPVPCHLSPCPLVSYSLPFPLLIPSEVTNIYWYDGKLIQSQTLELAIDDPGLLYGATVFTTLRVYENSLTHRLTNWQAHYDRLKSSLQTFSWPIPDEARLRQGAKLIMTRFPVLRITIFPDGREWITGRLLPNNLTEKQKYGVRACLTTPELYRSLPGHKTGNYLSAWLAKTNAVKLDAEEAILVDAQGNWLETSTGNLWGWRDGCWWTPPLKVGILPGIMRHHLMNWLQQKQIEVKEEPWTADLVKGFEAIATSNSVVEIVPIHTVIQPTGQLQYNPYHHIFKQMRGFF</sequence>
<protein>
    <submittedName>
        <fullName evidence="2">Branched chain amino acid--2-keto-4-methylthiobutyrate aminotransferase</fullName>
    </submittedName>
</protein>